<dbReference type="EMBL" id="VDFC01000051">
    <property type="protein sequence ID" value="KAA0929674.1"/>
    <property type="molecule type" value="Genomic_DNA"/>
</dbReference>
<dbReference type="OrthoDB" id="9806473at2"/>
<dbReference type="Pfam" id="PF06983">
    <property type="entry name" value="3-dmu-9_3-mt"/>
    <property type="match status" value="1"/>
</dbReference>
<reference evidence="3 4" key="1">
    <citation type="submission" date="2019-05" db="EMBL/GenBank/DDBJ databases">
        <authorList>
            <person name="Hariharan J."/>
            <person name="Choudoir M.J."/>
            <person name="Diebold P."/>
            <person name="Panke-Buisse K."/>
            <person name="Buckley D.H."/>
        </authorList>
    </citation>
    <scope>NUCLEOTIDE SEQUENCE [LARGE SCALE GENOMIC DNA]</scope>
    <source>
        <strain evidence="3 4">SUN51</strain>
    </source>
</reference>
<dbReference type="Gene3D" id="3.10.180.10">
    <property type="entry name" value="2,3-Dihydroxybiphenyl 1,2-Dioxygenase, domain 1"/>
    <property type="match status" value="1"/>
</dbReference>
<dbReference type="SUPFAM" id="SSF54593">
    <property type="entry name" value="Glyoxalase/Bleomycin resistance protein/Dihydroxybiphenyl dioxygenase"/>
    <property type="match status" value="1"/>
</dbReference>
<dbReference type="AlphaFoldDB" id="A0A5B0AIL8"/>
<accession>A0A5B0AIL8</accession>
<dbReference type="InterPro" id="IPR028973">
    <property type="entry name" value="PhnB-like"/>
</dbReference>
<proteinExistence type="predicted"/>
<gene>
    <name evidence="3" type="ORF">FGF04_30805</name>
</gene>
<name>A0A5B0AIL8_9ACTN</name>
<keyword evidence="4" id="KW-1185">Reference proteome</keyword>
<dbReference type="InterPro" id="IPR029068">
    <property type="entry name" value="Glyas_Bleomycin-R_OHBP_Dase"/>
</dbReference>
<feature type="region of interest" description="Disordered" evidence="1">
    <location>
        <begin position="159"/>
        <end position="189"/>
    </location>
</feature>
<dbReference type="Proteomes" id="UP000324965">
    <property type="component" value="Unassembled WGS sequence"/>
</dbReference>
<organism evidence="3 4">
    <name type="scientific">Streptomyces apricus</name>
    <dbReference type="NCBI Taxonomy" id="1828112"/>
    <lineage>
        <taxon>Bacteria</taxon>
        <taxon>Bacillati</taxon>
        <taxon>Actinomycetota</taxon>
        <taxon>Actinomycetes</taxon>
        <taxon>Kitasatosporales</taxon>
        <taxon>Streptomycetaceae</taxon>
        <taxon>Streptomyces</taxon>
    </lineage>
</organism>
<dbReference type="InterPro" id="IPR009725">
    <property type="entry name" value="3_dmu_93_MTrfase"/>
</dbReference>
<dbReference type="PIRSF" id="PIRSF021700">
    <property type="entry name" value="3_dmu_93_MTrfase"/>
    <property type="match status" value="1"/>
</dbReference>
<dbReference type="CDD" id="cd06588">
    <property type="entry name" value="PhnB_like"/>
    <property type="match status" value="1"/>
</dbReference>
<comment type="caution">
    <text evidence="3">The sequence shown here is derived from an EMBL/GenBank/DDBJ whole genome shotgun (WGS) entry which is preliminary data.</text>
</comment>
<dbReference type="PANTHER" id="PTHR33990:SF2">
    <property type="entry name" value="PHNB-LIKE DOMAIN-CONTAINING PROTEIN"/>
    <property type="match status" value="1"/>
</dbReference>
<dbReference type="PANTHER" id="PTHR33990">
    <property type="entry name" value="PROTEIN YJDN-RELATED"/>
    <property type="match status" value="1"/>
</dbReference>
<feature type="compositionally biased region" description="Low complexity" evidence="1">
    <location>
        <begin position="169"/>
        <end position="183"/>
    </location>
</feature>
<evidence type="ECO:0000256" key="1">
    <source>
        <dbReference type="SAM" id="MobiDB-lite"/>
    </source>
</evidence>
<evidence type="ECO:0000313" key="3">
    <source>
        <dbReference type="EMBL" id="KAA0929674.1"/>
    </source>
</evidence>
<sequence>MTTDGFTTCLWFDGQAEEAANFYVSLFKNSELGGTVRATEAGPGPAGSVVTVDFVANGQRFVGLNGGPEFRFNEAISFQIGCADQSEVDFYSKALTEDGGEQGPCGWVKDRFGVSWQVVPTRLIEMISAPDRERAGRATAAMLTMHKLDIAALEKAYAGERRPARGSEAPATTPGAAAPLTPTTGPPRR</sequence>
<feature type="domain" description="PhnB-like" evidence="2">
    <location>
        <begin position="6"/>
        <end position="119"/>
    </location>
</feature>
<evidence type="ECO:0000313" key="4">
    <source>
        <dbReference type="Proteomes" id="UP000324965"/>
    </source>
</evidence>
<evidence type="ECO:0000259" key="2">
    <source>
        <dbReference type="Pfam" id="PF06983"/>
    </source>
</evidence>
<protein>
    <submittedName>
        <fullName evidence="3">VOC family protein</fullName>
    </submittedName>
</protein>